<dbReference type="PANTHER" id="PTHR45700">
    <property type="entry name" value="UBIQUITIN-PROTEIN LIGASE E3C"/>
    <property type="match status" value="1"/>
</dbReference>
<dbReference type="OrthoDB" id="6019025at2759"/>
<comment type="subcellular location">
    <subcellularLocation>
        <location evidence="7">Postsynaptic density</location>
    </subcellularLocation>
</comment>
<dbReference type="InParanoid" id="A0A6P8IYH8"/>
<name>A0A6P8IYH8_ACTTE</name>
<evidence type="ECO:0000256" key="9">
    <source>
        <dbReference type="ARBA" id="ARBA00077267"/>
    </source>
</evidence>
<gene>
    <name evidence="14" type="primary">LOC116306613</name>
</gene>
<evidence type="ECO:0000259" key="12">
    <source>
        <dbReference type="PROSITE" id="PS50237"/>
    </source>
</evidence>
<dbReference type="InterPro" id="IPR000569">
    <property type="entry name" value="HECT_dom"/>
</dbReference>
<feature type="active site" description="Glycyl thioester intermediate" evidence="10">
    <location>
        <position position="1032"/>
    </location>
</feature>
<feature type="domain" description="HECT" evidence="12">
    <location>
        <begin position="696"/>
        <end position="1064"/>
    </location>
</feature>
<dbReference type="PROSITE" id="PS50237">
    <property type="entry name" value="HECT"/>
    <property type="match status" value="1"/>
</dbReference>
<dbReference type="Gene3D" id="3.30.2410.10">
    <property type="entry name" value="Hect, E3 ligase catalytic domain"/>
    <property type="match status" value="1"/>
</dbReference>
<feature type="compositionally biased region" description="Basic and acidic residues" evidence="11">
    <location>
        <begin position="1"/>
        <end position="11"/>
    </location>
</feature>
<dbReference type="GO" id="GO:0006511">
    <property type="term" value="P:ubiquitin-dependent protein catabolic process"/>
    <property type="evidence" value="ECO:0007669"/>
    <property type="project" value="TreeGrafter"/>
</dbReference>
<dbReference type="KEGG" id="aten:116306613"/>
<keyword evidence="5 10" id="KW-0833">Ubl conjugation pathway</keyword>
<dbReference type="InterPro" id="IPR044611">
    <property type="entry name" value="E3A/B/C-like"/>
</dbReference>
<comment type="catalytic activity">
    <reaction evidence="1">
        <text>S-ubiquitinyl-[E2 ubiquitin-conjugating enzyme]-L-cysteine + [acceptor protein]-L-lysine = [E2 ubiquitin-conjugating enzyme]-L-cysteine + N(6)-ubiquitinyl-[acceptor protein]-L-lysine.</text>
        <dbReference type="EC" id="2.3.2.26"/>
    </reaction>
</comment>
<sequence>MFAGSDNKKNESVVSKAQAARQQRAEERAKEKAALKIQAWTRRVVCVSKLRKQIREEFDAFLEEESSSSKTSAITVFHKIRRFLFIFQDKYDAKRLVSLCRIILSSMEQNNPKVWYISVALSQDLILLWIQQVKNILWHCCRLMRKLKPHIGNDSKEIIIYLNMLITLTDCSKWKILTAKGGDALKPSFQQLCSNILGFLNTKGFYPVLKDLLMNGLARSSPSLKVVPLTAATTLSLRSLVLSQFSENLCSLFILNILSVPGLVLHLSSIAPEMLKRFQSIMLFSKVIDFMKSEQRSRITYNSLECGYSLCLLANIVSLSQLGDEALKQNLRDFIVVVSRVLLYCQSYVAKKQSSLTNWHPLLGWFKQNTDQRLNDSIPHVTKQLQILWHRSTVQLLFEDLKAVTDLDKEAQSREQNRKDSKSLWSLFGSLQRGNRSSIKVSQSQVELVSNVCVMYQTMVTTFSLIRLDILTGLSYQEEFLVRLWRFFVLIGNNGGPELVLNSITRSGVNCSHALQSTLTLFFDCCGHLLPIVDDQEMYEQQKPFSLDDLVHMSTFLNKLVFKLYWNEITDENKPQSVSAETLLNSGHSLLMILYDRDCRRSFTPPNHWLIKEVKSNTFRAELAEGRRRACVILQKIPHVMPHIERVQLFRECVAKDKEVLGITRPNDDFVPQGTLITVRRNRLLEDGYDQLSKLSPKVLKGVIRVRFINEQGLPEAGIDQDGVFKEFLEETIKKAFDPGLNLFKTTTGDEQRLYPSSTSFVHDNHLNLFEFIGKMLGKAVYEGIVVEVPFASFFLNHVLGHQHSSMYSSIDELPSLDQELYKSLTFIKNYDGDIRDLDLSFAFEEDVLGKVVTHELKPGGSVIPVTNENKISYVHLMANYRMRLQHHNQTKSFIRGFKSIVRSDWLRMFSAPELQRLISGDNAALDLSDLRKHSRYYGGYHSGHRVVVWLWEILEKDFNDKEKSQFLKFVTSCSKPPLLGFEHLEPPFSVRCVECSDDEDDGDTVGSVIRGFLNIRRRREPVGRLPTASTCFNLLKLPNYHKKSTLKEKLRYSIQCNAGFELS</sequence>
<comment type="pathway">
    <text evidence="2">Protein modification; protein ubiquitination.</text>
</comment>
<dbReference type="EC" id="2.3.2.26" evidence="3"/>
<dbReference type="FunCoup" id="A0A6P8IYH8">
    <property type="interactions" value="1611"/>
</dbReference>
<evidence type="ECO:0000256" key="3">
    <source>
        <dbReference type="ARBA" id="ARBA00012485"/>
    </source>
</evidence>
<evidence type="ECO:0000256" key="7">
    <source>
        <dbReference type="ARBA" id="ARBA00034105"/>
    </source>
</evidence>
<dbReference type="Gene3D" id="3.90.1750.10">
    <property type="entry name" value="Hect, E3 ligase catalytic domains"/>
    <property type="match status" value="1"/>
</dbReference>
<keyword evidence="6" id="KW-0770">Synapse</keyword>
<dbReference type="SUPFAM" id="SSF56204">
    <property type="entry name" value="Hect, E3 ligase catalytic domain"/>
    <property type="match status" value="1"/>
</dbReference>
<protein>
    <recommendedName>
        <fullName evidence="8">Ubiquitin-protein ligase E3B</fullName>
        <ecNumber evidence="3">2.3.2.26</ecNumber>
    </recommendedName>
    <alternativeName>
        <fullName evidence="9">HECT-type ubiquitin transferase E3B</fullName>
    </alternativeName>
</protein>
<feature type="region of interest" description="Disordered" evidence="11">
    <location>
        <begin position="1"/>
        <end position="25"/>
    </location>
</feature>
<dbReference type="GO" id="GO:0000209">
    <property type="term" value="P:protein polyubiquitination"/>
    <property type="evidence" value="ECO:0007669"/>
    <property type="project" value="InterPro"/>
</dbReference>
<evidence type="ECO:0000313" key="13">
    <source>
        <dbReference type="Proteomes" id="UP000515163"/>
    </source>
</evidence>
<organism evidence="13 14">
    <name type="scientific">Actinia tenebrosa</name>
    <name type="common">Australian red waratah sea anemone</name>
    <dbReference type="NCBI Taxonomy" id="6105"/>
    <lineage>
        <taxon>Eukaryota</taxon>
        <taxon>Metazoa</taxon>
        <taxon>Cnidaria</taxon>
        <taxon>Anthozoa</taxon>
        <taxon>Hexacorallia</taxon>
        <taxon>Actiniaria</taxon>
        <taxon>Actiniidae</taxon>
        <taxon>Actinia</taxon>
    </lineage>
</organism>
<keyword evidence="13" id="KW-1185">Reference proteome</keyword>
<dbReference type="SMART" id="SM00119">
    <property type="entry name" value="HECTc"/>
    <property type="match status" value="1"/>
</dbReference>
<dbReference type="FunFam" id="3.30.2410.10:FF:000012">
    <property type="entry name" value="Ubiquitin-protein ligase E3B"/>
    <property type="match status" value="1"/>
</dbReference>
<accession>A0A6P8IYH8</accession>
<dbReference type="GO" id="GO:0014069">
    <property type="term" value="C:postsynaptic density"/>
    <property type="evidence" value="ECO:0007669"/>
    <property type="project" value="UniProtKB-SubCell"/>
</dbReference>
<evidence type="ECO:0000256" key="1">
    <source>
        <dbReference type="ARBA" id="ARBA00000885"/>
    </source>
</evidence>
<evidence type="ECO:0000256" key="10">
    <source>
        <dbReference type="PROSITE-ProRule" id="PRU00104"/>
    </source>
</evidence>
<keyword evidence="4" id="KW-0808">Transferase</keyword>
<evidence type="ECO:0000256" key="4">
    <source>
        <dbReference type="ARBA" id="ARBA00022679"/>
    </source>
</evidence>
<dbReference type="FunFam" id="3.30.2160.10:FF:000002">
    <property type="entry name" value="Putative Ubiquitin-protein ligase E3C"/>
    <property type="match status" value="1"/>
</dbReference>
<evidence type="ECO:0000256" key="8">
    <source>
        <dbReference type="ARBA" id="ARBA00067505"/>
    </source>
</evidence>
<dbReference type="Pfam" id="PF00632">
    <property type="entry name" value="HECT"/>
    <property type="match status" value="1"/>
</dbReference>
<dbReference type="Gene3D" id="3.30.2160.10">
    <property type="entry name" value="Hect, E3 ligase catalytic domain"/>
    <property type="match status" value="1"/>
</dbReference>
<evidence type="ECO:0000256" key="11">
    <source>
        <dbReference type="SAM" id="MobiDB-lite"/>
    </source>
</evidence>
<dbReference type="PANTHER" id="PTHR45700:SF3">
    <property type="entry name" value="UBIQUITIN-PROTEIN LIGASE E3B"/>
    <property type="match status" value="1"/>
</dbReference>
<dbReference type="AlphaFoldDB" id="A0A6P8IYH8"/>
<evidence type="ECO:0000256" key="5">
    <source>
        <dbReference type="ARBA" id="ARBA00022786"/>
    </source>
</evidence>
<dbReference type="InterPro" id="IPR035983">
    <property type="entry name" value="Hect_E3_ubiquitin_ligase"/>
</dbReference>
<dbReference type="CDD" id="cd00078">
    <property type="entry name" value="HECTc"/>
    <property type="match status" value="1"/>
</dbReference>
<evidence type="ECO:0000256" key="2">
    <source>
        <dbReference type="ARBA" id="ARBA00004906"/>
    </source>
</evidence>
<dbReference type="GeneID" id="116306613"/>
<evidence type="ECO:0000313" key="14">
    <source>
        <dbReference type="RefSeq" id="XP_031572556.1"/>
    </source>
</evidence>
<dbReference type="GO" id="GO:0061630">
    <property type="term" value="F:ubiquitin protein ligase activity"/>
    <property type="evidence" value="ECO:0007669"/>
    <property type="project" value="UniProtKB-EC"/>
</dbReference>
<dbReference type="Proteomes" id="UP000515163">
    <property type="component" value="Unplaced"/>
</dbReference>
<proteinExistence type="predicted"/>
<evidence type="ECO:0000256" key="6">
    <source>
        <dbReference type="ARBA" id="ARBA00023018"/>
    </source>
</evidence>
<dbReference type="RefSeq" id="XP_031572556.1">
    <property type="nucleotide sequence ID" value="XM_031716696.1"/>
</dbReference>
<reference evidence="14" key="1">
    <citation type="submission" date="2025-08" db="UniProtKB">
        <authorList>
            <consortium name="RefSeq"/>
        </authorList>
    </citation>
    <scope>IDENTIFICATION</scope>
    <source>
        <tissue evidence="14">Tentacle</tissue>
    </source>
</reference>